<reference evidence="1 2" key="1">
    <citation type="journal article" date="2023" name="Sci. Data">
        <title>Genome assembly of the Korean intertidal mud-creeper Batillaria attramentaria.</title>
        <authorList>
            <person name="Patra A.K."/>
            <person name="Ho P.T."/>
            <person name="Jun S."/>
            <person name="Lee S.J."/>
            <person name="Kim Y."/>
            <person name="Won Y.J."/>
        </authorList>
    </citation>
    <scope>NUCLEOTIDE SEQUENCE [LARGE SCALE GENOMIC DNA]</scope>
    <source>
        <strain evidence="1">Wonlab-2016</strain>
    </source>
</reference>
<protein>
    <submittedName>
        <fullName evidence="1">Uncharacterized protein</fullName>
    </submittedName>
</protein>
<sequence>MCLSHRDRRLLHPVGQLVCSPQPITCPQCKVDRSADLAGPAARIPGRSIWSGDINVRHIEYQFIDAGRGAQQVQH</sequence>
<comment type="caution">
    <text evidence="1">The sequence shown here is derived from an EMBL/GenBank/DDBJ whole genome shotgun (WGS) entry which is preliminary data.</text>
</comment>
<accession>A0ABD0J6F2</accession>
<evidence type="ECO:0000313" key="2">
    <source>
        <dbReference type="Proteomes" id="UP001519460"/>
    </source>
</evidence>
<dbReference type="EMBL" id="JACVVK020000608">
    <property type="protein sequence ID" value="KAK7463184.1"/>
    <property type="molecule type" value="Genomic_DNA"/>
</dbReference>
<gene>
    <name evidence="1" type="ORF">BaRGS_00038243</name>
</gene>
<evidence type="ECO:0000313" key="1">
    <source>
        <dbReference type="EMBL" id="KAK7463184.1"/>
    </source>
</evidence>
<name>A0ABD0J6F2_9CAEN</name>
<keyword evidence="2" id="KW-1185">Reference proteome</keyword>
<dbReference type="AlphaFoldDB" id="A0ABD0J6F2"/>
<proteinExistence type="predicted"/>
<organism evidence="1 2">
    <name type="scientific">Batillaria attramentaria</name>
    <dbReference type="NCBI Taxonomy" id="370345"/>
    <lineage>
        <taxon>Eukaryota</taxon>
        <taxon>Metazoa</taxon>
        <taxon>Spiralia</taxon>
        <taxon>Lophotrochozoa</taxon>
        <taxon>Mollusca</taxon>
        <taxon>Gastropoda</taxon>
        <taxon>Caenogastropoda</taxon>
        <taxon>Sorbeoconcha</taxon>
        <taxon>Cerithioidea</taxon>
        <taxon>Batillariidae</taxon>
        <taxon>Batillaria</taxon>
    </lineage>
</organism>
<dbReference type="Proteomes" id="UP001519460">
    <property type="component" value="Unassembled WGS sequence"/>
</dbReference>